<organism evidence="1 2">
    <name type="scientific">Jeotgalibacillus proteolyticus</name>
    <dbReference type="NCBI Taxonomy" id="2082395"/>
    <lineage>
        <taxon>Bacteria</taxon>
        <taxon>Bacillati</taxon>
        <taxon>Bacillota</taxon>
        <taxon>Bacilli</taxon>
        <taxon>Bacillales</taxon>
        <taxon>Caryophanaceae</taxon>
        <taxon>Jeotgalibacillus</taxon>
    </lineage>
</organism>
<proteinExistence type="predicted"/>
<gene>
    <name evidence="1" type="ORF">C4B60_05325</name>
</gene>
<dbReference type="SUPFAM" id="SSF100985">
    <property type="entry name" value="Sporulation inhibitor Sda"/>
    <property type="match status" value="1"/>
</dbReference>
<dbReference type="InterPro" id="IPR015064">
    <property type="entry name" value="Sda"/>
</dbReference>
<dbReference type="Proteomes" id="UP000239047">
    <property type="component" value="Unassembled WGS sequence"/>
</dbReference>
<protein>
    <submittedName>
        <fullName evidence="1">Sporulation histidine kinase inhibitor Sda</fullName>
    </submittedName>
</protein>
<accession>A0A2S5GEZ8</accession>
<dbReference type="RefSeq" id="WP_104056973.1">
    <property type="nucleotide sequence ID" value="NZ_PREZ01000002.1"/>
</dbReference>
<name>A0A2S5GEZ8_9BACL</name>
<sequence>MDKLPLHLLIEALSEAKRLNLSEDFIKLIQEAIEKRSMTLTL</sequence>
<dbReference type="Pfam" id="PF08970">
    <property type="entry name" value="Sda"/>
    <property type="match status" value="1"/>
</dbReference>
<dbReference type="InterPro" id="IPR036916">
    <property type="entry name" value="Sda_sf"/>
</dbReference>
<dbReference type="EMBL" id="PREZ01000002">
    <property type="protein sequence ID" value="PPA71484.1"/>
    <property type="molecule type" value="Genomic_DNA"/>
</dbReference>
<dbReference type="AlphaFoldDB" id="A0A2S5GEZ8"/>
<evidence type="ECO:0000313" key="1">
    <source>
        <dbReference type="EMBL" id="PPA71484.1"/>
    </source>
</evidence>
<reference evidence="1 2" key="1">
    <citation type="submission" date="2018-02" db="EMBL/GenBank/DDBJ databases">
        <title>Jeotgalibacillus proteolyticum sp. nov. a protease producing bacterium isolated from ocean sediments of Laizhou Bay.</title>
        <authorList>
            <person name="Li Y."/>
        </authorList>
    </citation>
    <scope>NUCLEOTIDE SEQUENCE [LARGE SCALE GENOMIC DNA]</scope>
    <source>
        <strain evidence="1 2">22-7</strain>
    </source>
</reference>
<dbReference type="OrthoDB" id="2933732at2"/>
<dbReference type="Gene3D" id="1.10.287.1100">
    <property type="entry name" value="Sporulation inhibitor A"/>
    <property type="match status" value="1"/>
</dbReference>
<comment type="caution">
    <text evidence="1">The sequence shown here is derived from an EMBL/GenBank/DDBJ whole genome shotgun (WGS) entry which is preliminary data.</text>
</comment>
<keyword evidence="2" id="KW-1185">Reference proteome</keyword>
<evidence type="ECO:0000313" key="2">
    <source>
        <dbReference type="Proteomes" id="UP000239047"/>
    </source>
</evidence>